<protein>
    <recommendedName>
        <fullName evidence="1">AMP-dependent synthetase/ligase domain-containing protein</fullName>
    </recommendedName>
</protein>
<dbReference type="KEGG" id="nsl:BOX37_27735"/>
<proteinExistence type="predicted"/>
<keyword evidence="3" id="KW-1185">Reference proteome</keyword>
<dbReference type="Pfam" id="PF00501">
    <property type="entry name" value="AMP-binding"/>
    <property type="match status" value="1"/>
</dbReference>
<dbReference type="EMBL" id="CP018082">
    <property type="protein sequence ID" value="APE37089.1"/>
    <property type="molecule type" value="Genomic_DNA"/>
</dbReference>
<dbReference type="RefSeq" id="WP_071930260.1">
    <property type="nucleotide sequence ID" value="NZ_CP018082.1"/>
</dbReference>
<sequence>MTNLAWNLKKSAEQYPEHAALRLDEQMLTYSEFDEMSSRVAGWLHEHGHSPGDRVGIMLPNVIAFPVIYYGILRAGLIAVPMNPLLKEREVRHYIDDSGAELIFAWHTASEEVAAAVATDDVHVVTVGKPTSAATPGLRDSLEAIGQIHWSVSELGADATANRCAKEGLV</sequence>
<dbReference type="OrthoDB" id="2579187at2"/>
<dbReference type="InterPro" id="IPR050237">
    <property type="entry name" value="ATP-dep_AMP-bd_enzyme"/>
</dbReference>
<organism evidence="2 3">
    <name type="scientific">Nocardia mangyaensis</name>
    <dbReference type="NCBI Taxonomy" id="2213200"/>
    <lineage>
        <taxon>Bacteria</taxon>
        <taxon>Bacillati</taxon>
        <taxon>Actinomycetota</taxon>
        <taxon>Actinomycetes</taxon>
        <taxon>Mycobacteriales</taxon>
        <taxon>Nocardiaceae</taxon>
        <taxon>Nocardia</taxon>
    </lineage>
</organism>
<accession>A0A1J0VYL5</accession>
<dbReference type="PANTHER" id="PTHR43767">
    <property type="entry name" value="LONG-CHAIN-FATTY-ACID--COA LIGASE"/>
    <property type="match status" value="1"/>
</dbReference>
<dbReference type="PANTHER" id="PTHR43767:SF12">
    <property type="entry name" value="AMP-DEPENDENT SYNTHETASE AND LIGASE"/>
    <property type="match status" value="1"/>
</dbReference>
<dbReference type="SUPFAM" id="SSF56801">
    <property type="entry name" value="Acetyl-CoA synthetase-like"/>
    <property type="match status" value="1"/>
</dbReference>
<evidence type="ECO:0000313" key="2">
    <source>
        <dbReference type="EMBL" id="APE37089.1"/>
    </source>
</evidence>
<name>A0A1J0VYL5_9NOCA</name>
<evidence type="ECO:0000259" key="1">
    <source>
        <dbReference type="Pfam" id="PF00501"/>
    </source>
</evidence>
<feature type="domain" description="AMP-dependent synthetase/ligase" evidence="1">
    <location>
        <begin position="9"/>
        <end position="127"/>
    </location>
</feature>
<dbReference type="Proteomes" id="UP000183810">
    <property type="component" value="Chromosome"/>
</dbReference>
<dbReference type="AlphaFoldDB" id="A0A1J0VYL5"/>
<reference evidence="2" key="1">
    <citation type="submission" date="2016-11" db="EMBL/GenBank/DDBJ databases">
        <authorList>
            <person name="Jaros S."/>
            <person name="Januszkiewicz K."/>
            <person name="Wedrychowicz H."/>
        </authorList>
    </citation>
    <scope>NUCLEOTIDE SEQUENCE [LARGE SCALE GENOMIC DNA]</scope>
    <source>
        <strain evidence="2">Y48</strain>
    </source>
</reference>
<dbReference type="InterPro" id="IPR000873">
    <property type="entry name" value="AMP-dep_synth/lig_dom"/>
</dbReference>
<gene>
    <name evidence="2" type="ORF">BOX37_27735</name>
</gene>
<evidence type="ECO:0000313" key="3">
    <source>
        <dbReference type="Proteomes" id="UP000183810"/>
    </source>
</evidence>
<dbReference type="Gene3D" id="3.40.50.980">
    <property type="match status" value="1"/>
</dbReference>